<dbReference type="AlphaFoldDB" id="A0A3B1JD03"/>
<dbReference type="PANTHER" id="PTHR31180:SF3">
    <property type="entry name" value="EXPRESSED SEQUENCE EH456644"/>
    <property type="match status" value="1"/>
</dbReference>
<reference evidence="10" key="4">
    <citation type="submission" date="2025-09" db="UniProtKB">
        <authorList>
            <consortium name="Ensembl"/>
        </authorList>
    </citation>
    <scope>IDENTIFICATION</scope>
</reference>
<keyword evidence="4" id="KW-0969">Cilium</keyword>
<dbReference type="GO" id="GO:0030317">
    <property type="term" value="P:flagellated sperm motility"/>
    <property type="evidence" value="ECO:0007669"/>
    <property type="project" value="InterPro"/>
</dbReference>
<keyword evidence="11" id="KW-1185">Reference proteome</keyword>
<evidence type="ECO:0000256" key="5">
    <source>
        <dbReference type="ARBA" id="ARBA00023212"/>
    </source>
</evidence>
<accession>A0A3B1JD03</accession>
<comment type="subunit">
    <text evidence="8">Microtubule inner protein component of sperm flagellar doublet microtubules.</text>
</comment>
<dbReference type="InterPro" id="IPR009524">
    <property type="entry name" value="CFAP68"/>
</dbReference>
<reference evidence="11" key="2">
    <citation type="journal article" date="2014" name="Nat. Commun.">
        <title>The cavefish genome reveals candidate genes for eye loss.</title>
        <authorList>
            <person name="McGaugh S.E."/>
            <person name="Gross J.B."/>
            <person name="Aken B."/>
            <person name="Blin M."/>
            <person name="Borowsky R."/>
            <person name="Chalopin D."/>
            <person name="Hinaux H."/>
            <person name="Jeffery W.R."/>
            <person name="Keene A."/>
            <person name="Ma L."/>
            <person name="Minx P."/>
            <person name="Murphy D."/>
            <person name="O'Quin K.E."/>
            <person name="Retaux S."/>
            <person name="Rohner N."/>
            <person name="Searle S.M."/>
            <person name="Stahl B.A."/>
            <person name="Tabin C."/>
            <person name="Volff J.N."/>
            <person name="Yoshizawa M."/>
            <person name="Warren W.C."/>
        </authorList>
    </citation>
    <scope>NUCLEOTIDE SEQUENCE [LARGE SCALE GENOMIC DNA]</scope>
    <source>
        <strain evidence="11">female</strain>
    </source>
</reference>
<evidence type="ECO:0000256" key="3">
    <source>
        <dbReference type="ARBA" id="ARBA00022846"/>
    </source>
</evidence>
<keyword evidence="2" id="KW-0963">Cytoplasm</keyword>
<evidence type="ECO:0000256" key="4">
    <source>
        <dbReference type="ARBA" id="ARBA00023069"/>
    </source>
</evidence>
<keyword evidence="3" id="KW-0282">Flagellum</keyword>
<dbReference type="STRING" id="7994.ENSAMXP00000039726"/>
<dbReference type="GeneTree" id="ENSGT00390000002905"/>
<evidence type="ECO:0000256" key="7">
    <source>
        <dbReference type="ARBA" id="ARBA00035003"/>
    </source>
</evidence>
<keyword evidence="5" id="KW-0206">Cytoskeleton</keyword>
<dbReference type="FunCoup" id="A0A3B1JD03">
    <property type="interactions" value="39"/>
</dbReference>
<keyword evidence="6" id="KW-0966">Cell projection</keyword>
<dbReference type="GO" id="GO:0005634">
    <property type="term" value="C:nucleus"/>
    <property type="evidence" value="ECO:0007669"/>
    <property type="project" value="InterPro"/>
</dbReference>
<evidence type="ECO:0000256" key="8">
    <source>
        <dbReference type="ARBA" id="ARBA00046435"/>
    </source>
</evidence>
<dbReference type="Proteomes" id="UP000018467">
    <property type="component" value="Unassembled WGS sequence"/>
</dbReference>
<evidence type="ECO:0000256" key="6">
    <source>
        <dbReference type="ARBA" id="ARBA00023273"/>
    </source>
</evidence>
<dbReference type="PANTHER" id="PTHR31180">
    <property type="entry name" value="CILIA- AND FLAGELLA-ASSOCIATED PROTEIN 107-RELATED"/>
    <property type="match status" value="1"/>
</dbReference>
<evidence type="ECO:0000313" key="10">
    <source>
        <dbReference type="Ensembl" id="ENSAMXP00000039726.1"/>
    </source>
</evidence>
<name>A0A3B1JD03_ASTMX</name>
<feature type="signal peptide" evidence="9">
    <location>
        <begin position="1"/>
        <end position="19"/>
    </location>
</feature>
<dbReference type="InterPro" id="IPR037662">
    <property type="entry name" value="CFAP68/107"/>
</dbReference>
<comment type="subcellular location">
    <subcellularLocation>
        <location evidence="1">Cytoplasm</location>
        <location evidence="1">Cytoskeleton</location>
        <location evidence="1">Flagellum axoneme</location>
    </subcellularLocation>
</comment>
<sequence>RKGGSLRVFSARLLVLVLACLLANLPPFHYCLRASGQAEVWRDYTDEAKFKQYGWRSSTAEDAYSVSTLIGNWSERRADTRRAKELRRPLPSQVSTALYTQKTTFNCTYVIWNRRELVTLKREPRIFPGHQPELDPPHTKCVLDSCYRLDFSRHGSTRSSARPSAPDNSFLCRTLALVAHA</sequence>
<protein>
    <submittedName>
        <fullName evidence="10">Cilia and flagella associated protein 68</fullName>
    </submittedName>
</protein>
<dbReference type="Ensembl" id="ENSAMXT00000047262.1">
    <property type="protein sequence ID" value="ENSAMXP00000039726.1"/>
    <property type="gene ID" value="ENSAMXG00000043230.1"/>
</dbReference>
<dbReference type="Pfam" id="PF06608">
    <property type="entry name" value="CFAP68"/>
    <property type="match status" value="1"/>
</dbReference>
<feature type="chain" id="PRO_5017286458" evidence="9">
    <location>
        <begin position="20"/>
        <end position="181"/>
    </location>
</feature>
<keyword evidence="9" id="KW-0732">Signal</keyword>
<dbReference type="InParanoid" id="A0A3B1JD03"/>
<proteinExistence type="predicted"/>
<evidence type="ECO:0000256" key="1">
    <source>
        <dbReference type="ARBA" id="ARBA00004611"/>
    </source>
</evidence>
<organism evidence="10 11">
    <name type="scientific">Astyanax mexicanus</name>
    <name type="common">Blind cave fish</name>
    <name type="synonym">Astyanax fasciatus mexicanus</name>
    <dbReference type="NCBI Taxonomy" id="7994"/>
    <lineage>
        <taxon>Eukaryota</taxon>
        <taxon>Metazoa</taxon>
        <taxon>Chordata</taxon>
        <taxon>Craniata</taxon>
        <taxon>Vertebrata</taxon>
        <taxon>Euteleostomi</taxon>
        <taxon>Actinopterygii</taxon>
        <taxon>Neopterygii</taxon>
        <taxon>Teleostei</taxon>
        <taxon>Ostariophysi</taxon>
        <taxon>Characiformes</taxon>
        <taxon>Characoidei</taxon>
        <taxon>Acestrorhamphidae</taxon>
        <taxon>Acestrorhamphinae</taxon>
        <taxon>Astyanax</taxon>
    </lineage>
</organism>
<comment type="function">
    <text evidence="7">Microtubule inner protein (MIP) part of the dynein-decorated doublet microtubules (DMTs) in cilia axoneme, which is required for motile cilia beating.</text>
</comment>
<evidence type="ECO:0000256" key="9">
    <source>
        <dbReference type="SAM" id="SignalP"/>
    </source>
</evidence>
<reference evidence="10" key="3">
    <citation type="submission" date="2025-08" db="UniProtKB">
        <authorList>
            <consortium name="Ensembl"/>
        </authorList>
    </citation>
    <scope>IDENTIFICATION</scope>
</reference>
<dbReference type="GO" id="GO:0005930">
    <property type="term" value="C:axoneme"/>
    <property type="evidence" value="ECO:0007669"/>
    <property type="project" value="UniProtKB-ARBA"/>
</dbReference>
<evidence type="ECO:0000313" key="11">
    <source>
        <dbReference type="Proteomes" id="UP000018467"/>
    </source>
</evidence>
<evidence type="ECO:0000256" key="2">
    <source>
        <dbReference type="ARBA" id="ARBA00022490"/>
    </source>
</evidence>
<dbReference type="Bgee" id="ENSAMXG00000043230">
    <property type="expression patterns" value="Expressed in olfactory epithelium and 10 other cell types or tissues"/>
</dbReference>
<reference evidence="11" key="1">
    <citation type="submission" date="2013-03" db="EMBL/GenBank/DDBJ databases">
        <authorList>
            <person name="Jeffery W."/>
            <person name="Warren W."/>
            <person name="Wilson R.K."/>
        </authorList>
    </citation>
    <scope>NUCLEOTIDE SEQUENCE</scope>
    <source>
        <strain evidence="11">female</strain>
    </source>
</reference>